<feature type="region of interest" description="Disordered" evidence="1">
    <location>
        <begin position="1"/>
        <end position="27"/>
    </location>
</feature>
<dbReference type="GO" id="GO:0004527">
    <property type="term" value="F:exonuclease activity"/>
    <property type="evidence" value="ECO:0007669"/>
    <property type="project" value="UniProtKB-KW"/>
</dbReference>
<dbReference type="EMBL" id="FONG01000019">
    <property type="protein sequence ID" value="SFF56473.1"/>
    <property type="molecule type" value="Genomic_DNA"/>
</dbReference>
<keyword evidence="3" id="KW-0269">Exonuclease</keyword>
<reference evidence="3 4" key="1">
    <citation type="submission" date="2016-10" db="EMBL/GenBank/DDBJ databases">
        <authorList>
            <person name="de Groot N.N."/>
        </authorList>
    </citation>
    <scope>NUCLEOTIDE SEQUENCE [LARGE SCALE GENOMIC DNA]</scope>
    <source>
        <strain evidence="3 4">CGMCC 4.3510</strain>
    </source>
</reference>
<dbReference type="InterPro" id="IPR051916">
    <property type="entry name" value="GPI-anchor_lipid_remodeler"/>
</dbReference>
<keyword evidence="4" id="KW-1185">Reference proteome</keyword>
<dbReference type="Pfam" id="PF03372">
    <property type="entry name" value="Exo_endo_phos"/>
    <property type="match status" value="1"/>
</dbReference>
<dbReference type="SUPFAM" id="SSF56219">
    <property type="entry name" value="DNase I-like"/>
    <property type="match status" value="1"/>
</dbReference>
<keyword evidence="3" id="KW-0540">Nuclease</keyword>
<evidence type="ECO:0000259" key="2">
    <source>
        <dbReference type="Pfam" id="PF03372"/>
    </source>
</evidence>
<keyword evidence="3" id="KW-0255">Endonuclease</keyword>
<evidence type="ECO:0000256" key="1">
    <source>
        <dbReference type="SAM" id="MobiDB-lite"/>
    </source>
</evidence>
<sequence length="307" mass="32850">MNNGIGLGSGGAGGTDGRGRADGPAPGSTRIMTWNLWWRFGSWRERRTAILRTLEETRPDVVGLQEVWADPDENMAGWLAAELGMHWAWSRGRAQDRWHSRNGGDTSVDVGIAVLSRHPILATAERRLPAGQASDDGKTALHALIDTPAGPLPFFTTHLNSGPAESAVRCLQVRELAAFVARHTPDGGHPPVVTGDFNAEPDFDEIRLMGGYKTAPAVPGLVLLDAWRFADPALPQGTWDLAHEDSVNFGARPTCLDYIFVGMPDVAGARGAIQYARRAGDRRIDGVLPSDHAAVIADLAHGAPAAP</sequence>
<accession>A0A1I2JR92</accession>
<dbReference type="GO" id="GO:0016020">
    <property type="term" value="C:membrane"/>
    <property type="evidence" value="ECO:0007669"/>
    <property type="project" value="GOC"/>
</dbReference>
<dbReference type="AlphaFoldDB" id="A0A1I2JR92"/>
<proteinExistence type="predicted"/>
<gene>
    <name evidence="3" type="ORF">SAMN05216251_11947</name>
</gene>
<evidence type="ECO:0000313" key="3">
    <source>
        <dbReference type="EMBL" id="SFF56473.1"/>
    </source>
</evidence>
<dbReference type="InterPro" id="IPR036691">
    <property type="entry name" value="Endo/exonu/phosph_ase_sf"/>
</dbReference>
<organism evidence="3 4">
    <name type="scientific">Actinacidiphila alni</name>
    <dbReference type="NCBI Taxonomy" id="380248"/>
    <lineage>
        <taxon>Bacteria</taxon>
        <taxon>Bacillati</taxon>
        <taxon>Actinomycetota</taxon>
        <taxon>Actinomycetes</taxon>
        <taxon>Kitasatosporales</taxon>
        <taxon>Streptomycetaceae</taxon>
        <taxon>Actinacidiphila</taxon>
    </lineage>
</organism>
<keyword evidence="3" id="KW-0378">Hydrolase</keyword>
<name>A0A1I2JR92_9ACTN</name>
<dbReference type="PANTHER" id="PTHR14859">
    <property type="entry name" value="CALCOFLUOR WHITE HYPERSENSITIVE PROTEIN PRECURSOR"/>
    <property type="match status" value="1"/>
</dbReference>
<dbReference type="GO" id="GO:0006506">
    <property type="term" value="P:GPI anchor biosynthetic process"/>
    <property type="evidence" value="ECO:0007669"/>
    <property type="project" value="TreeGrafter"/>
</dbReference>
<dbReference type="GO" id="GO:0004519">
    <property type="term" value="F:endonuclease activity"/>
    <property type="evidence" value="ECO:0007669"/>
    <property type="project" value="UniProtKB-KW"/>
</dbReference>
<dbReference type="Gene3D" id="3.60.10.10">
    <property type="entry name" value="Endonuclease/exonuclease/phosphatase"/>
    <property type="match status" value="1"/>
</dbReference>
<protein>
    <submittedName>
        <fullName evidence="3">Metal-dependent hydrolase, endonuclease/exonuclease/phosphatase family</fullName>
    </submittedName>
</protein>
<evidence type="ECO:0000313" key="4">
    <source>
        <dbReference type="Proteomes" id="UP000199323"/>
    </source>
</evidence>
<dbReference type="PANTHER" id="PTHR14859:SF1">
    <property type="entry name" value="PGAP2-INTERACTING PROTEIN"/>
    <property type="match status" value="1"/>
</dbReference>
<dbReference type="InterPro" id="IPR005135">
    <property type="entry name" value="Endo/exonuclease/phosphatase"/>
</dbReference>
<feature type="domain" description="Endonuclease/exonuclease/phosphatase" evidence="2">
    <location>
        <begin position="32"/>
        <end position="292"/>
    </location>
</feature>
<feature type="compositionally biased region" description="Gly residues" evidence="1">
    <location>
        <begin position="1"/>
        <end position="16"/>
    </location>
</feature>
<dbReference type="STRING" id="380248.SAMN05216251_11947"/>
<dbReference type="Proteomes" id="UP000199323">
    <property type="component" value="Unassembled WGS sequence"/>
</dbReference>